<gene>
    <name evidence="1" type="ORF">EZS27_029333</name>
</gene>
<evidence type="ECO:0000313" key="1">
    <source>
        <dbReference type="EMBL" id="KAA6320955.1"/>
    </source>
</evidence>
<protein>
    <submittedName>
        <fullName evidence="1">Uncharacterized protein</fullName>
    </submittedName>
</protein>
<comment type="caution">
    <text evidence="1">The sequence shown here is derived from an EMBL/GenBank/DDBJ whole genome shotgun (WGS) entry which is preliminary data.</text>
</comment>
<organism evidence="1">
    <name type="scientific">termite gut metagenome</name>
    <dbReference type="NCBI Taxonomy" id="433724"/>
    <lineage>
        <taxon>unclassified sequences</taxon>
        <taxon>metagenomes</taxon>
        <taxon>organismal metagenomes</taxon>
    </lineage>
</organism>
<reference evidence="1" key="1">
    <citation type="submission" date="2019-03" db="EMBL/GenBank/DDBJ databases">
        <title>Single cell metagenomics reveals metabolic interactions within the superorganism composed of flagellate Streblomastix strix and complex community of Bacteroidetes bacteria on its surface.</title>
        <authorList>
            <person name="Treitli S.C."/>
            <person name="Kolisko M."/>
            <person name="Husnik F."/>
            <person name="Keeling P."/>
            <person name="Hampl V."/>
        </authorList>
    </citation>
    <scope>NUCLEOTIDE SEQUENCE</scope>
    <source>
        <strain evidence="1">STM</strain>
    </source>
</reference>
<feature type="non-terminal residue" evidence="1">
    <location>
        <position position="22"/>
    </location>
</feature>
<name>A0A5J4QH98_9ZZZZ</name>
<dbReference type="EMBL" id="SNRY01003444">
    <property type="protein sequence ID" value="KAA6320955.1"/>
    <property type="molecule type" value="Genomic_DNA"/>
</dbReference>
<proteinExistence type="predicted"/>
<accession>A0A5J4QH98</accession>
<sequence>MILVPSHLQQLNGNKYPLNVCS</sequence>
<dbReference type="AlphaFoldDB" id="A0A5J4QH98"/>